<name>A0A4C1TP41_EUMVA</name>
<proteinExistence type="predicted"/>
<evidence type="ECO:0000313" key="1">
    <source>
        <dbReference type="EMBL" id="GBP15738.1"/>
    </source>
</evidence>
<evidence type="ECO:0000313" key="2">
    <source>
        <dbReference type="Proteomes" id="UP000299102"/>
    </source>
</evidence>
<dbReference type="AlphaFoldDB" id="A0A4C1TP41"/>
<gene>
    <name evidence="1" type="ORF">EVAR_71572_1</name>
</gene>
<keyword evidence="2" id="KW-1185">Reference proteome</keyword>
<comment type="caution">
    <text evidence="1">The sequence shown here is derived from an EMBL/GenBank/DDBJ whole genome shotgun (WGS) entry which is preliminary data.</text>
</comment>
<sequence length="92" mass="10192">MLRWRTCCIQIHVLLSCCKGPPPPAPLEPIVPVAEMWVEVSIKGPPAAAAPKWPGNCELPQRLLLKIVIDLNDQVNGMVRIDQPERVAFAMN</sequence>
<protein>
    <submittedName>
        <fullName evidence="1">Uncharacterized protein</fullName>
    </submittedName>
</protein>
<reference evidence="1 2" key="1">
    <citation type="journal article" date="2019" name="Commun. Biol.">
        <title>The bagworm genome reveals a unique fibroin gene that provides high tensile strength.</title>
        <authorList>
            <person name="Kono N."/>
            <person name="Nakamura H."/>
            <person name="Ohtoshi R."/>
            <person name="Tomita M."/>
            <person name="Numata K."/>
            <person name="Arakawa K."/>
        </authorList>
    </citation>
    <scope>NUCLEOTIDE SEQUENCE [LARGE SCALE GENOMIC DNA]</scope>
</reference>
<dbReference type="EMBL" id="BGZK01005856">
    <property type="protein sequence ID" value="GBP15738.1"/>
    <property type="molecule type" value="Genomic_DNA"/>
</dbReference>
<organism evidence="1 2">
    <name type="scientific">Eumeta variegata</name>
    <name type="common">Bagworm moth</name>
    <name type="synonym">Eumeta japonica</name>
    <dbReference type="NCBI Taxonomy" id="151549"/>
    <lineage>
        <taxon>Eukaryota</taxon>
        <taxon>Metazoa</taxon>
        <taxon>Ecdysozoa</taxon>
        <taxon>Arthropoda</taxon>
        <taxon>Hexapoda</taxon>
        <taxon>Insecta</taxon>
        <taxon>Pterygota</taxon>
        <taxon>Neoptera</taxon>
        <taxon>Endopterygota</taxon>
        <taxon>Lepidoptera</taxon>
        <taxon>Glossata</taxon>
        <taxon>Ditrysia</taxon>
        <taxon>Tineoidea</taxon>
        <taxon>Psychidae</taxon>
        <taxon>Oiketicinae</taxon>
        <taxon>Eumeta</taxon>
    </lineage>
</organism>
<dbReference type="PROSITE" id="PS51257">
    <property type="entry name" value="PROKAR_LIPOPROTEIN"/>
    <property type="match status" value="1"/>
</dbReference>
<dbReference type="Proteomes" id="UP000299102">
    <property type="component" value="Unassembled WGS sequence"/>
</dbReference>
<accession>A0A4C1TP41</accession>